<name>A0ABN4K544_9DEIO</name>
<keyword evidence="3 6" id="KW-0812">Transmembrane</keyword>
<dbReference type="RefSeq" id="WP_062158554.1">
    <property type="nucleotide sequence ID" value="NZ_CP013910.1"/>
</dbReference>
<keyword evidence="4 6" id="KW-1133">Transmembrane helix</keyword>
<evidence type="ECO:0000256" key="6">
    <source>
        <dbReference type="SAM" id="Phobius"/>
    </source>
</evidence>
<gene>
    <name evidence="8" type="ORF">AUC44_10300</name>
</gene>
<dbReference type="Proteomes" id="UP000060071">
    <property type="component" value="Chromosome"/>
</dbReference>
<organism evidence="8 9">
    <name type="scientific">Deinococcus actinosclerus</name>
    <dbReference type="NCBI Taxonomy" id="1768108"/>
    <lineage>
        <taxon>Bacteria</taxon>
        <taxon>Thermotogati</taxon>
        <taxon>Deinococcota</taxon>
        <taxon>Deinococci</taxon>
        <taxon>Deinococcales</taxon>
        <taxon>Deinococcaceae</taxon>
        <taxon>Deinococcus</taxon>
    </lineage>
</organism>
<dbReference type="InterPro" id="IPR011620">
    <property type="entry name" value="Sig_transdc_His_kinase_LytS_TM"/>
</dbReference>
<sequence>MLRELFFNFCLLISVHSVLRFTFRSWPTSRSGPVPMARLAAFAAATLLLLLFPAQPTPGIVLDARAVPVAFVTLQFGPLPGLLVALPALAYRIWLGGAGVYAAVPSLLAVIGVTALLRRRIPAVGPLFWPHWPSLILMFGANGLPLLLPGGSSIWT</sequence>
<reference evidence="8 9" key="1">
    <citation type="submission" date="2015-12" db="EMBL/GenBank/DDBJ databases">
        <authorList>
            <person name="Kim M.K."/>
            <person name="Srinivasan S."/>
            <person name="Lee J.-J."/>
            <person name="Kim K."/>
        </authorList>
    </citation>
    <scope>NUCLEOTIDE SEQUENCE [LARGE SCALE GENOMIC DNA]</scope>
    <source>
        <strain evidence="8 9">BM2</strain>
    </source>
</reference>
<feature type="transmembrane region" description="Helical" evidence="6">
    <location>
        <begin position="36"/>
        <end position="54"/>
    </location>
</feature>
<protein>
    <recommendedName>
        <fullName evidence="7">Signal transduction histidine kinase 5TM receptor LytS transmembrane region domain-containing protein</fullName>
    </recommendedName>
</protein>
<evidence type="ECO:0000256" key="2">
    <source>
        <dbReference type="ARBA" id="ARBA00022475"/>
    </source>
</evidence>
<evidence type="ECO:0000259" key="7">
    <source>
        <dbReference type="Pfam" id="PF07694"/>
    </source>
</evidence>
<dbReference type="Pfam" id="PF07694">
    <property type="entry name" value="5TM-5TMR_LYT"/>
    <property type="match status" value="1"/>
</dbReference>
<proteinExistence type="predicted"/>
<comment type="subcellular location">
    <subcellularLocation>
        <location evidence="1">Cell membrane</location>
        <topology evidence="1">Multi-pass membrane protein</topology>
    </subcellularLocation>
</comment>
<feature type="transmembrane region" description="Helical" evidence="6">
    <location>
        <begin position="129"/>
        <end position="148"/>
    </location>
</feature>
<keyword evidence="2" id="KW-1003">Cell membrane</keyword>
<feature type="transmembrane region" description="Helical" evidence="6">
    <location>
        <begin position="93"/>
        <end position="117"/>
    </location>
</feature>
<keyword evidence="5 6" id="KW-0472">Membrane</keyword>
<evidence type="ECO:0000313" key="9">
    <source>
        <dbReference type="Proteomes" id="UP000060071"/>
    </source>
</evidence>
<evidence type="ECO:0000256" key="3">
    <source>
        <dbReference type="ARBA" id="ARBA00022692"/>
    </source>
</evidence>
<evidence type="ECO:0000256" key="1">
    <source>
        <dbReference type="ARBA" id="ARBA00004651"/>
    </source>
</evidence>
<evidence type="ECO:0000256" key="5">
    <source>
        <dbReference type="ARBA" id="ARBA00023136"/>
    </source>
</evidence>
<dbReference type="EMBL" id="CP013910">
    <property type="protein sequence ID" value="ALW89244.1"/>
    <property type="molecule type" value="Genomic_DNA"/>
</dbReference>
<evidence type="ECO:0000313" key="8">
    <source>
        <dbReference type="EMBL" id="ALW89244.1"/>
    </source>
</evidence>
<evidence type="ECO:0000256" key="4">
    <source>
        <dbReference type="ARBA" id="ARBA00022989"/>
    </source>
</evidence>
<feature type="transmembrane region" description="Helical" evidence="6">
    <location>
        <begin position="66"/>
        <end position="87"/>
    </location>
</feature>
<accession>A0ABN4K544</accession>
<keyword evidence="9" id="KW-1185">Reference proteome</keyword>
<feature type="domain" description="Signal transduction histidine kinase 5TM receptor LytS transmembrane region" evidence="7">
    <location>
        <begin position="39"/>
        <end position="123"/>
    </location>
</feature>